<dbReference type="Proteomes" id="UP000473854">
    <property type="component" value="Unassembled WGS sequence"/>
</dbReference>
<dbReference type="Proteomes" id="UP001284094">
    <property type="component" value="Unassembled WGS sequence"/>
</dbReference>
<dbReference type="InterPro" id="IPR038670">
    <property type="entry name" value="HslJ-like_sf"/>
</dbReference>
<reference evidence="3 6" key="3">
    <citation type="journal article" date="2024" name="Syst. Appl. Microbiol.">
        <title>Evidence for the occurrence of Acinetobacter faecalis in cattle feces and its emended description.</title>
        <authorList>
            <person name="Kyselkova M."/>
            <person name="Xanthopoulou K."/>
            <person name="Shestivska V."/>
            <person name="Spanelova P."/>
            <person name="Maixnerova M."/>
            <person name="Higgins P.G."/>
            <person name="Nemec A."/>
        </authorList>
    </citation>
    <scope>NUCLEOTIDE SEQUENCE [LARGE SCALE GENOMIC DNA]</scope>
    <source>
        <strain evidence="3 6">ANC 7225</strain>
    </source>
</reference>
<feature type="signal peptide" evidence="1">
    <location>
        <begin position="1"/>
        <end position="18"/>
    </location>
</feature>
<reference evidence="3" key="2">
    <citation type="submission" date="2023-11" db="EMBL/GenBank/DDBJ databases">
        <authorList>
            <person name="Kyselkova M."/>
            <person name="Xanthopoulou K."/>
            <person name="Shestivska V."/>
            <person name="Spanelova P."/>
            <person name="Maixnerova M."/>
            <person name="Higgins P.G."/>
            <person name="Nemec A."/>
        </authorList>
    </citation>
    <scope>NUCLEOTIDE SEQUENCE</scope>
    <source>
        <strain evidence="3">ANC 7225</strain>
    </source>
</reference>
<evidence type="ECO:0000313" key="3">
    <source>
        <dbReference type="EMBL" id="MDY6549897.1"/>
    </source>
</evidence>
<feature type="chain" id="PRO_5026833980" evidence="1">
    <location>
        <begin position="19"/>
        <end position="151"/>
    </location>
</feature>
<keyword evidence="6" id="KW-1185">Reference proteome</keyword>
<dbReference type="PANTHER" id="PTHR35535:SF1">
    <property type="entry name" value="HEAT SHOCK PROTEIN HSLJ"/>
    <property type="match status" value="1"/>
</dbReference>
<accession>A0A6L6GC10</accession>
<dbReference type="PANTHER" id="PTHR35535">
    <property type="entry name" value="HEAT SHOCK PROTEIN HSLJ"/>
    <property type="match status" value="1"/>
</dbReference>
<evidence type="ECO:0000313" key="5">
    <source>
        <dbReference type="Proteomes" id="UP000473854"/>
    </source>
</evidence>
<dbReference type="InterPro" id="IPR005184">
    <property type="entry name" value="DUF306_Meta_HslJ"/>
</dbReference>
<evidence type="ECO:0000313" key="6">
    <source>
        <dbReference type="Proteomes" id="UP001284094"/>
    </source>
</evidence>
<dbReference type="InterPro" id="IPR053147">
    <property type="entry name" value="Hsp_HslJ-like"/>
</dbReference>
<comment type="caution">
    <text evidence="4">The sequence shown here is derived from an EMBL/GenBank/DDBJ whole genome shotgun (WGS) entry which is preliminary data.</text>
</comment>
<sequence>MLKKFLAVSLLGSTLAFVGCQSLPQLPGTTANLNQLQNKTWVATKIGNAALITNPSERNIASLQFDEATKRVTGSDGCNRLMGSFDAGKNSISFSQVATTRMACLNNSNVDQLFNKALAQVTNYKVEGKTLSLLDAQGTTMIQFESAIQPR</sequence>
<evidence type="ECO:0000256" key="1">
    <source>
        <dbReference type="SAM" id="SignalP"/>
    </source>
</evidence>
<feature type="domain" description="DUF306" evidence="2">
    <location>
        <begin position="35"/>
        <end position="145"/>
    </location>
</feature>
<reference evidence="4 5" key="1">
    <citation type="submission" date="2019-11" db="EMBL/GenBank/DDBJ databases">
        <authorList>
            <person name="An D."/>
        </authorList>
    </citation>
    <scope>NUCLEOTIDE SEQUENCE [LARGE SCALE GENOMIC DNA]</scope>
    <source>
        <strain evidence="4 5">YIM 103518</strain>
    </source>
</reference>
<dbReference type="Gene3D" id="2.40.128.270">
    <property type="match status" value="1"/>
</dbReference>
<name>A0A6L6GC10_9GAMM</name>
<keyword evidence="1" id="KW-0732">Signal</keyword>
<dbReference type="Pfam" id="PF03724">
    <property type="entry name" value="META"/>
    <property type="match status" value="1"/>
</dbReference>
<dbReference type="RefSeq" id="WP_171501185.1">
    <property type="nucleotide sequence ID" value="NZ_JAXHPJ010000034.1"/>
</dbReference>
<dbReference type="AlphaFoldDB" id="A0A6L6GC10"/>
<dbReference type="PROSITE" id="PS51257">
    <property type="entry name" value="PROKAR_LIPOPROTEIN"/>
    <property type="match status" value="1"/>
</dbReference>
<evidence type="ECO:0000313" key="4">
    <source>
        <dbReference type="EMBL" id="MTD10232.1"/>
    </source>
</evidence>
<evidence type="ECO:0000259" key="2">
    <source>
        <dbReference type="Pfam" id="PF03724"/>
    </source>
</evidence>
<proteinExistence type="predicted"/>
<dbReference type="EMBL" id="WLYL01000003">
    <property type="protein sequence ID" value="MTD10232.1"/>
    <property type="molecule type" value="Genomic_DNA"/>
</dbReference>
<dbReference type="EMBL" id="JAXHPO010000011">
    <property type="protein sequence ID" value="MDY6549897.1"/>
    <property type="molecule type" value="Genomic_DNA"/>
</dbReference>
<organism evidence="4 5">
    <name type="scientific">Acinetobacter faecalis</name>
    <dbReference type="NCBI Taxonomy" id="2665161"/>
    <lineage>
        <taxon>Bacteria</taxon>
        <taxon>Pseudomonadati</taxon>
        <taxon>Pseudomonadota</taxon>
        <taxon>Gammaproteobacteria</taxon>
        <taxon>Moraxellales</taxon>
        <taxon>Moraxellaceae</taxon>
        <taxon>Acinetobacter</taxon>
    </lineage>
</organism>
<gene>
    <name evidence="4" type="ORF">GIX10_02020</name>
    <name evidence="3" type="ORF">SKM48_03785</name>
</gene>
<protein>
    <submittedName>
        <fullName evidence="4">META domain-containing protein</fullName>
    </submittedName>
</protein>